<feature type="compositionally biased region" description="Low complexity" evidence="1">
    <location>
        <begin position="245"/>
        <end position="275"/>
    </location>
</feature>
<keyword evidence="4" id="KW-1185">Reference proteome</keyword>
<sequence>MQFRSIPLAAALLSCCCCALLVNAAAPTDAVAKQTTAQSVTPLKLKRDAGLSFGSGLYHGPSHKYLPPGPSHSSSYDSGFGYASALHGNGLSSSSGYDFGHADTTLESYGGHHYGGHSSHGRPHYISSSSGSSGGIGGGHHHQGPKVETYIVQTSGGSGSGHGHSYHGHGSSHGPIHGHGHGQGYGYSHGYGQGHGSGTGSSSGSGLGYKYSSHGSTGGGGGGGYLNLLGGHKPSSTYLVAGPEYSHSSPHGGSAGAGARPSYAISSQHSSAGHGFSHGFGHGLSHGPSHGYALEHGSSHGHAIEHALEQGLSHALSLGHGGAQLGGYAHLAPSTHPSLEHHLGGEETSGYSYEAPSIGFGKSQPLSSYGVPLLPGYEHQQHPQHPLPDQVQVQVLEEQEHKAEQAAEEHQTPVYALGHKGLGHFSYTASKPQALHTDVLSSSGGHHHSNDISLNELSKAPFKPSAFLGAKHEPSSGPGSGPGTGSGYDYATPSNQYLQPPTSSGYDYQAPPQQVLYGAPGHSGDSATPIFEPEATYLPPVPTHGYH</sequence>
<gene>
    <name evidence="3" type="ORF">DMAD_00301</name>
</gene>
<accession>A0AAU9FXF3</accession>
<feature type="region of interest" description="Disordered" evidence="1">
    <location>
        <begin position="240"/>
        <end position="282"/>
    </location>
</feature>
<feature type="region of interest" description="Disordered" evidence="1">
    <location>
        <begin position="329"/>
        <end position="356"/>
    </location>
</feature>
<evidence type="ECO:0000256" key="2">
    <source>
        <dbReference type="SAM" id="SignalP"/>
    </source>
</evidence>
<feature type="compositionally biased region" description="Gly residues" evidence="1">
    <location>
        <begin position="181"/>
        <end position="205"/>
    </location>
</feature>
<feature type="compositionally biased region" description="Polar residues" evidence="1">
    <location>
        <begin position="492"/>
        <end position="506"/>
    </location>
</feature>
<organism evidence="3 4">
    <name type="scientific">Drosophila madeirensis</name>
    <name type="common">Fruit fly</name>
    <dbReference type="NCBI Taxonomy" id="30013"/>
    <lineage>
        <taxon>Eukaryota</taxon>
        <taxon>Metazoa</taxon>
        <taxon>Ecdysozoa</taxon>
        <taxon>Arthropoda</taxon>
        <taxon>Hexapoda</taxon>
        <taxon>Insecta</taxon>
        <taxon>Pterygota</taxon>
        <taxon>Neoptera</taxon>
        <taxon>Endopterygota</taxon>
        <taxon>Diptera</taxon>
        <taxon>Brachycera</taxon>
        <taxon>Muscomorpha</taxon>
        <taxon>Ephydroidea</taxon>
        <taxon>Drosophilidae</taxon>
        <taxon>Drosophila</taxon>
        <taxon>Sophophora</taxon>
    </lineage>
</organism>
<name>A0AAU9FXF3_DROMD</name>
<feature type="region of interest" description="Disordered" evidence="1">
    <location>
        <begin position="466"/>
        <end position="547"/>
    </location>
</feature>
<reference evidence="3 4" key="1">
    <citation type="submission" date="2024-02" db="EMBL/GenBank/DDBJ databases">
        <title>A chromosome-level genome assembly of Drosophila madeirensis, a fruit fly species endemic to Madeira island.</title>
        <authorList>
            <person name="Tomihara K."/>
            <person name="Llopart A."/>
            <person name="Yamamoto D."/>
        </authorList>
    </citation>
    <scope>NUCLEOTIDE SEQUENCE [LARGE SCALE GENOMIC DNA]</scope>
    <source>
        <strain evidence="3 4">RF1</strain>
    </source>
</reference>
<feature type="region of interest" description="Disordered" evidence="1">
    <location>
        <begin position="111"/>
        <end position="205"/>
    </location>
</feature>
<dbReference type="AlphaFoldDB" id="A0AAU9FXF3"/>
<feature type="chain" id="PRO_5043840798" evidence="2">
    <location>
        <begin position="25"/>
        <end position="547"/>
    </location>
</feature>
<proteinExistence type="predicted"/>
<dbReference type="EMBL" id="AP029266">
    <property type="protein sequence ID" value="BFG00271.1"/>
    <property type="molecule type" value="Genomic_DNA"/>
</dbReference>
<dbReference type="PROSITE" id="PS51257">
    <property type="entry name" value="PROKAR_LIPOPROTEIN"/>
    <property type="match status" value="1"/>
</dbReference>
<feature type="signal peptide" evidence="2">
    <location>
        <begin position="1"/>
        <end position="24"/>
    </location>
</feature>
<evidence type="ECO:0000313" key="4">
    <source>
        <dbReference type="Proteomes" id="UP001500889"/>
    </source>
</evidence>
<evidence type="ECO:0000313" key="3">
    <source>
        <dbReference type="EMBL" id="BFG00271.1"/>
    </source>
</evidence>
<evidence type="ECO:0000256" key="1">
    <source>
        <dbReference type="SAM" id="MobiDB-lite"/>
    </source>
</evidence>
<dbReference type="Proteomes" id="UP001500889">
    <property type="component" value="Chromosome A"/>
</dbReference>
<keyword evidence="2" id="KW-0732">Signal</keyword>
<protein>
    <submittedName>
        <fullName evidence="3">Hornerin</fullName>
    </submittedName>
</protein>